<evidence type="ECO:0000313" key="3">
    <source>
        <dbReference type="Proteomes" id="UP001223390"/>
    </source>
</evidence>
<proteinExistence type="predicted"/>
<dbReference type="Proteomes" id="UP001223390">
    <property type="component" value="Unassembled WGS sequence"/>
</dbReference>
<keyword evidence="1" id="KW-0812">Transmembrane</keyword>
<feature type="transmembrane region" description="Helical" evidence="1">
    <location>
        <begin position="149"/>
        <end position="169"/>
    </location>
</feature>
<feature type="transmembrane region" description="Helical" evidence="1">
    <location>
        <begin position="70"/>
        <end position="92"/>
    </location>
</feature>
<evidence type="ECO:0008006" key="4">
    <source>
        <dbReference type="Google" id="ProtNLM"/>
    </source>
</evidence>
<accession>A0ABT7H338</accession>
<comment type="caution">
    <text evidence="2">The sequence shown here is derived from an EMBL/GenBank/DDBJ whole genome shotgun (WGS) entry which is preliminary data.</text>
</comment>
<evidence type="ECO:0000313" key="2">
    <source>
        <dbReference type="EMBL" id="MDK9500268.1"/>
    </source>
</evidence>
<dbReference type="EMBL" id="JASITI010000058">
    <property type="protein sequence ID" value="MDK9500268.1"/>
    <property type="molecule type" value="Genomic_DNA"/>
</dbReference>
<protein>
    <recommendedName>
        <fullName evidence="4">Integral membrane protein</fullName>
    </recommendedName>
</protein>
<evidence type="ECO:0000256" key="1">
    <source>
        <dbReference type="SAM" id="Phobius"/>
    </source>
</evidence>
<name>A0ABT7H338_9ACTN</name>
<keyword evidence="1" id="KW-1133">Transmembrane helix</keyword>
<sequence>MSSTPNHPSKGPARRAEHLIAFGPLLVAERGDRAAAAAALAEWEQALDAVERARPGRIARRAEPLWERAVALLGFQAASWFLITVAVVVGGVFLPRNPVTGCLVVTLAALPSALCAVRETAHETAKGALRRGRLTGRAGRRLKRCRRDALAVLVAAPMWGVWALVIQPWR</sequence>
<dbReference type="RefSeq" id="WP_285345935.1">
    <property type="nucleotide sequence ID" value="NZ_JASITI010000058.1"/>
</dbReference>
<reference evidence="2 3" key="1">
    <citation type="submission" date="2023-05" db="EMBL/GenBank/DDBJ databases">
        <title>Sequencing and Assembly of Streptomyces sp. NP73.</title>
        <authorList>
            <person name="Konwar A.N."/>
            <person name="Saikia K."/>
            <person name="Thakur D."/>
        </authorList>
    </citation>
    <scope>NUCLEOTIDE SEQUENCE [LARGE SCALE GENOMIC DNA]</scope>
    <source>
        <strain evidence="2 3">NP73</strain>
    </source>
</reference>
<gene>
    <name evidence="2" type="ORF">QEZ40_005898</name>
</gene>
<keyword evidence="1" id="KW-0472">Membrane</keyword>
<keyword evidence="3" id="KW-1185">Reference proteome</keyword>
<organism evidence="2 3">
    <name type="scientific">Streptomyces katrae</name>
    <dbReference type="NCBI Taxonomy" id="68223"/>
    <lineage>
        <taxon>Bacteria</taxon>
        <taxon>Bacillati</taxon>
        <taxon>Actinomycetota</taxon>
        <taxon>Actinomycetes</taxon>
        <taxon>Kitasatosporales</taxon>
        <taxon>Streptomycetaceae</taxon>
        <taxon>Streptomyces</taxon>
    </lineage>
</organism>